<dbReference type="OrthoDB" id="5101421at2759"/>
<dbReference type="Proteomes" id="UP000288168">
    <property type="component" value="Unassembled WGS sequence"/>
</dbReference>
<feature type="compositionally biased region" description="Acidic residues" evidence="1">
    <location>
        <begin position="68"/>
        <end position="78"/>
    </location>
</feature>
<dbReference type="AlphaFoldDB" id="A0A428QYU4"/>
<evidence type="ECO:0000313" key="2">
    <source>
        <dbReference type="EMBL" id="RSL70321.1"/>
    </source>
</evidence>
<proteinExistence type="predicted"/>
<evidence type="ECO:0000313" key="3">
    <source>
        <dbReference type="Proteomes" id="UP000288168"/>
    </source>
</evidence>
<organism evidence="2 3">
    <name type="scientific">Fusarium duplospermum</name>
    <dbReference type="NCBI Taxonomy" id="1325734"/>
    <lineage>
        <taxon>Eukaryota</taxon>
        <taxon>Fungi</taxon>
        <taxon>Dikarya</taxon>
        <taxon>Ascomycota</taxon>
        <taxon>Pezizomycotina</taxon>
        <taxon>Sordariomycetes</taxon>
        <taxon>Hypocreomycetidae</taxon>
        <taxon>Hypocreales</taxon>
        <taxon>Nectriaceae</taxon>
        <taxon>Fusarium</taxon>
        <taxon>Fusarium solani species complex</taxon>
    </lineage>
</organism>
<sequence>MNSTPSNFENDSNQPDNVGDSNLSESMADVDLDASSSSEDKRSRQDSEVAAEETDQSSPPTKRQRRDEDEEEEAGEDASEQRDVIDEEQDYSGDGSQQRPILIDDVDHSEDASQRHDMVQDDAEIGSSLEDNVNSSPDDERNNEEPLPLRPANTDTNTNSSNPDIPFVSHVPSSNVSIAEGSMISIDIPIENPPPPPLITPEEINNAIAARLRELDDAQDYYEAVMLEVWERRGERDRRGDDVILDRLRAIMSPTPRPQWRTGIRNQPDPRSFVTGMEYIRHVLSELNELSDDEEW</sequence>
<comment type="caution">
    <text evidence="2">The sequence shown here is derived from an EMBL/GenBank/DDBJ whole genome shotgun (WGS) entry which is preliminary data.</text>
</comment>
<feature type="compositionally biased region" description="Low complexity" evidence="1">
    <location>
        <begin position="153"/>
        <end position="162"/>
    </location>
</feature>
<feature type="compositionally biased region" description="Basic and acidic residues" evidence="1">
    <location>
        <begin position="38"/>
        <end position="47"/>
    </location>
</feature>
<evidence type="ECO:0000256" key="1">
    <source>
        <dbReference type="SAM" id="MobiDB-lite"/>
    </source>
</evidence>
<protein>
    <submittedName>
        <fullName evidence="2">Uncharacterized protein</fullName>
    </submittedName>
</protein>
<reference evidence="2 3" key="1">
    <citation type="submission" date="2017-06" db="EMBL/GenBank/DDBJ databases">
        <title>Comparative genomic analysis of Ambrosia Fusariam Clade fungi.</title>
        <authorList>
            <person name="Stajich J.E."/>
            <person name="Carrillo J."/>
            <person name="Kijimoto T."/>
            <person name="Eskalen A."/>
            <person name="O'Donnell K."/>
            <person name="Kasson M."/>
        </authorList>
    </citation>
    <scope>NUCLEOTIDE SEQUENCE [LARGE SCALE GENOMIC DNA]</scope>
    <source>
        <strain evidence="2 3">NRRL62584</strain>
    </source>
</reference>
<feature type="region of interest" description="Disordered" evidence="1">
    <location>
        <begin position="1"/>
        <end position="164"/>
    </location>
</feature>
<name>A0A428QYU4_9HYPO</name>
<gene>
    <name evidence="2" type="ORF">CEP54_001906</name>
</gene>
<feature type="compositionally biased region" description="Polar residues" evidence="1">
    <location>
        <begin position="1"/>
        <end position="25"/>
    </location>
</feature>
<dbReference type="EMBL" id="NKCI01000010">
    <property type="protein sequence ID" value="RSL70321.1"/>
    <property type="molecule type" value="Genomic_DNA"/>
</dbReference>
<feature type="compositionally biased region" description="Basic and acidic residues" evidence="1">
    <location>
        <begin position="105"/>
        <end position="119"/>
    </location>
</feature>
<accession>A0A428QYU4</accession>
<keyword evidence="3" id="KW-1185">Reference proteome</keyword>